<feature type="transmembrane region" description="Helical" evidence="8">
    <location>
        <begin position="374"/>
        <end position="395"/>
    </location>
</feature>
<evidence type="ECO:0000256" key="6">
    <source>
        <dbReference type="ARBA" id="ARBA00022989"/>
    </source>
</evidence>
<feature type="transmembrane region" description="Helical" evidence="8">
    <location>
        <begin position="165"/>
        <end position="187"/>
    </location>
</feature>
<dbReference type="PANTHER" id="PTHR42718:SF9">
    <property type="entry name" value="MAJOR FACILITATOR SUPERFAMILY MULTIDRUG TRANSPORTER MFSC"/>
    <property type="match status" value="1"/>
</dbReference>
<feature type="transmembrane region" description="Helical" evidence="8">
    <location>
        <begin position="221"/>
        <end position="241"/>
    </location>
</feature>
<dbReference type="Gene3D" id="1.20.1720.10">
    <property type="entry name" value="Multidrug resistance protein D"/>
    <property type="match status" value="1"/>
</dbReference>
<dbReference type="GO" id="GO:0042910">
    <property type="term" value="F:xenobiotic transmembrane transporter activity"/>
    <property type="evidence" value="ECO:0007669"/>
    <property type="project" value="InterPro"/>
</dbReference>
<keyword evidence="3" id="KW-0813">Transport</keyword>
<comment type="similarity">
    <text evidence="2">Belongs to the major facilitator superfamily. Bcr/CmlA family.</text>
</comment>
<dbReference type="PANTHER" id="PTHR42718">
    <property type="entry name" value="MAJOR FACILITATOR SUPERFAMILY MULTIDRUG TRANSPORTER MFSC"/>
    <property type="match status" value="1"/>
</dbReference>
<name>A0A5C8ZE94_9ACTN</name>
<evidence type="ECO:0000313" key="10">
    <source>
        <dbReference type="EMBL" id="TXR55523.1"/>
    </source>
</evidence>
<evidence type="ECO:0000256" key="5">
    <source>
        <dbReference type="ARBA" id="ARBA00022692"/>
    </source>
</evidence>
<dbReference type="OrthoDB" id="9814303at2"/>
<dbReference type="EMBL" id="VKAC01000008">
    <property type="protein sequence ID" value="TXR55523.1"/>
    <property type="molecule type" value="Genomic_DNA"/>
</dbReference>
<reference evidence="10 11" key="1">
    <citation type="submission" date="2019-07" db="EMBL/GenBank/DDBJ databases">
        <title>Quadrisphaera sp. strain DD2A genome sequencing and assembly.</title>
        <authorList>
            <person name="Kim I."/>
        </authorList>
    </citation>
    <scope>NUCLEOTIDE SEQUENCE [LARGE SCALE GENOMIC DNA]</scope>
    <source>
        <strain evidence="10 11">DD2A</strain>
    </source>
</reference>
<accession>A0A5C8ZE94</accession>
<dbReference type="InterPro" id="IPR004812">
    <property type="entry name" value="Efflux_drug-R_Bcr/CmlA"/>
</dbReference>
<dbReference type="InterPro" id="IPR020846">
    <property type="entry name" value="MFS_dom"/>
</dbReference>
<feature type="transmembrane region" description="Helical" evidence="8">
    <location>
        <begin position="104"/>
        <end position="125"/>
    </location>
</feature>
<keyword evidence="7 8" id="KW-0472">Membrane</keyword>
<feature type="transmembrane region" description="Helical" evidence="8">
    <location>
        <begin position="137"/>
        <end position="159"/>
    </location>
</feature>
<protein>
    <submittedName>
        <fullName evidence="10">Multidrug effflux MFS transporter</fullName>
    </submittedName>
</protein>
<feature type="transmembrane region" description="Helical" evidence="8">
    <location>
        <begin position="79"/>
        <end position="98"/>
    </location>
</feature>
<dbReference type="RefSeq" id="WP_147927099.1">
    <property type="nucleotide sequence ID" value="NZ_VKAC01000008.1"/>
</dbReference>
<dbReference type="Proteomes" id="UP000321234">
    <property type="component" value="Unassembled WGS sequence"/>
</dbReference>
<organism evidence="10 11">
    <name type="scientific">Quadrisphaera setariae</name>
    <dbReference type="NCBI Taxonomy" id="2593304"/>
    <lineage>
        <taxon>Bacteria</taxon>
        <taxon>Bacillati</taxon>
        <taxon>Actinomycetota</taxon>
        <taxon>Actinomycetes</taxon>
        <taxon>Kineosporiales</taxon>
        <taxon>Kineosporiaceae</taxon>
        <taxon>Quadrisphaera</taxon>
    </lineage>
</organism>
<feature type="transmembrane region" description="Helical" evidence="8">
    <location>
        <begin position="287"/>
        <end position="307"/>
    </location>
</feature>
<evidence type="ECO:0000256" key="4">
    <source>
        <dbReference type="ARBA" id="ARBA00022475"/>
    </source>
</evidence>
<evidence type="ECO:0000256" key="7">
    <source>
        <dbReference type="ARBA" id="ARBA00023136"/>
    </source>
</evidence>
<evidence type="ECO:0000256" key="8">
    <source>
        <dbReference type="SAM" id="Phobius"/>
    </source>
</evidence>
<proteinExistence type="inferred from homology"/>
<dbReference type="Pfam" id="PF07690">
    <property type="entry name" value="MFS_1"/>
    <property type="match status" value="1"/>
</dbReference>
<evidence type="ECO:0000256" key="3">
    <source>
        <dbReference type="ARBA" id="ARBA00022448"/>
    </source>
</evidence>
<evidence type="ECO:0000313" key="11">
    <source>
        <dbReference type="Proteomes" id="UP000321234"/>
    </source>
</evidence>
<dbReference type="PROSITE" id="PS50850">
    <property type="entry name" value="MFS"/>
    <property type="match status" value="1"/>
</dbReference>
<feature type="transmembrane region" description="Helical" evidence="8">
    <location>
        <begin position="47"/>
        <end position="67"/>
    </location>
</feature>
<gene>
    <name evidence="10" type="ORF">FMM08_14585</name>
</gene>
<evidence type="ECO:0000259" key="9">
    <source>
        <dbReference type="PROSITE" id="PS50850"/>
    </source>
</evidence>
<feature type="transmembrane region" description="Helical" evidence="8">
    <location>
        <begin position="253"/>
        <end position="275"/>
    </location>
</feature>
<feature type="transmembrane region" description="Helical" evidence="8">
    <location>
        <begin position="12"/>
        <end position="35"/>
    </location>
</feature>
<dbReference type="CDD" id="cd17320">
    <property type="entry name" value="MFS_MdfA_MDR_like"/>
    <property type="match status" value="1"/>
</dbReference>
<keyword evidence="11" id="KW-1185">Reference proteome</keyword>
<feature type="transmembrane region" description="Helical" evidence="8">
    <location>
        <begin position="313"/>
        <end position="336"/>
    </location>
</feature>
<dbReference type="AlphaFoldDB" id="A0A5C8ZE94"/>
<dbReference type="SUPFAM" id="SSF103473">
    <property type="entry name" value="MFS general substrate transporter"/>
    <property type="match status" value="1"/>
</dbReference>
<keyword evidence="5 8" id="KW-0812">Transmembrane</keyword>
<dbReference type="InterPro" id="IPR036259">
    <property type="entry name" value="MFS_trans_sf"/>
</dbReference>
<evidence type="ECO:0000256" key="1">
    <source>
        <dbReference type="ARBA" id="ARBA00004651"/>
    </source>
</evidence>
<dbReference type="GO" id="GO:0005886">
    <property type="term" value="C:plasma membrane"/>
    <property type="evidence" value="ECO:0007669"/>
    <property type="project" value="UniProtKB-SubCell"/>
</dbReference>
<sequence>MATRDQTRVRRPSLLALALVTGIGPFATDTYLAALPQVREALSTSSAGAQLTITGFVVGLAVGQLVAGPVSDGRGRRRVVVLSATAFTAASLVCAFAPSAPVLVALRVLQGLVAGAGVAVGRAVISDSHEGPAAAKAFGTLAAITLLAPVIAPAVGGLVLEVADWRAVFGLMTALGALMLGAALVGVPETLPPQDRQRGGLRALGARVADLARDRAFAHPVAVQCLATAGFFVYIGGSSIVLQGSLGLSSGTYSLVFATNAAAMAVTSLAFRLTVVRLGARTLRRAGLLTSSTGALSLLAVEIASRTGAPLGAVWPLLTVVVAGMGLTLPASTVLAQEAGRRSAGTASSLLGGSGFLVGAAVTPLTGLVGDESVLTMASLMVPGFLVATAVALAPDLRRRSPARR</sequence>
<feature type="domain" description="Major facilitator superfamily (MFS) profile" evidence="9">
    <location>
        <begin position="13"/>
        <end position="396"/>
    </location>
</feature>
<dbReference type="InterPro" id="IPR011701">
    <property type="entry name" value="MFS"/>
</dbReference>
<evidence type="ECO:0000256" key="2">
    <source>
        <dbReference type="ARBA" id="ARBA00006236"/>
    </source>
</evidence>
<dbReference type="NCBIfam" id="TIGR00710">
    <property type="entry name" value="efflux_Bcr_CflA"/>
    <property type="match status" value="1"/>
</dbReference>
<comment type="subcellular location">
    <subcellularLocation>
        <location evidence="1">Cell membrane</location>
        <topology evidence="1">Multi-pass membrane protein</topology>
    </subcellularLocation>
</comment>
<keyword evidence="4" id="KW-1003">Cell membrane</keyword>
<comment type="caution">
    <text evidence="10">The sequence shown here is derived from an EMBL/GenBank/DDBJ whole genome shotgun (WGS) entry which is preliminary data.</text>
</comment>
<dbReference type="GO" id="GO:1990961">
    <property type="term" value="P:xenobiotic detoxification by transmembrane export across the plasma membrane"/>
    <property type="evidence" value="ECO:0007669"/>
    <property type="project" value="InterPro"/>
</dbReference>
<keyword evidence="6 8" id="KW-1133">Transmembrane helix</keyword>
<feature type="transmembrane region" description="Helical" evidence="8">
    <location>
        <begin position="348"/>
        <end position="368"/>
    </location>
</feature>